<comment type="similarity">
    <text evidence="1">Belongs to the UPF0381 family.</text>
</comment>
<name>A0ABU9GRW0_9GAMM</name>
<dbReference type="Proteomes" id="UP001369082">
    <property type="component" value="Unassembled WGS sequence"/>
</dbReference>
<evidence type="ECO:0000313" key="3">
    <source>
        <dbReference type="Proteomes" id="UP001369082"/>
    </source>
</evidence>
<dbReference type="PANTHER" id="PTHR38769:SF1">
    <property type="entry name" value="UPF0381 PROTEIN YFCZ-RELATED"/>
    <property type="match status" value="1"/>
</dbReference>
<dbReference type="EMBL" id="JBAKAZ010000039">
    <property type="protein sequence ID" value="MEL0630073.1"/>
    <property type="molecule type" value="Genomic_DNA"/>
</dbReference>
<accession>A0ABU9GRW0</accession>
<keyword evidence="3" id="KW-1185">Reference proteome</keyword>
<dbReference type="Gene3D" id="3.30.70.860">
    <property type="match status" value="1"/>
</dbReference>
<evidence type="ECO:0000313" key="2">
    <source>
        <dbReference type="EMBL" id="MEL0630073.1"/>
    </source>
</evidence>
<sequence length="105" mass="11328">MLSQKTSPTQQTTENDVCDACGTIVELGSVIAEGDTVLVLPFTGADKTSVKALTEKYITAAKTRFPDVITNVEYQEVDGTVQGKLTLQFDCTAEKFIFEMGLSAI</sequence>
<protein>
    <submittedName>
        <fullName evidence="2">DUF406 family protein</fullName>
    </submittedName>
</protein>
<comment type="caution">
    <text evidence="2">The sequence shown here is derived from an EMBL/GenBank/DDBJ whole genome shotgun (WGS) entry which is preliminary data.</text>
</comment>
<gene>
    <name evidence="2" type="ORF">V6256_10705</name>
</gene>
<proteinExistence type="inferred from homology"/>
<organism evidence="2 3">
    <name type="scientific">Psychromonas aquatilis</name>
    <dbReference type="NCBI Taxonomy" id="2005072"/>
    <lineage>
        <taxon>Bacteria</taxon>
        <taxon>Pseudomonadati</taxon>
        <taxon>Pseudomonadota</taxon>
        <taxon>Gammaproteobacteria</taxon>
        <taxon>Alteromonadales</taxon>
        <taxon>Psychromonadaceae</taxon>
        <taxon>Psychromonas</taxon>
    </lineage>
</organism>
<dbReference type="PANTHER" id="PTHR38769">
    <property type="entry name" value="UPF0381 PROTEIN YFCZ-RELATED"/>
    <property type="match status" value="1"/>
</dbReference>
<dbReference type="RefSeq" id="WP_341598203.1">
    <property type="nucleotide sequence ID" value="NZ_JBAKAZ010000039.1"/>
</dbReference>
<dbReference type="InterPro" id="IPR005272">
    <property type="entry name" value="DUF406"/>
</dbReference>
<dbReference type="InterPro" id="IPR035571">
    <property type="entry name" value="UPF0234-like_C"/>
</dbReference>
<reference evidence="2 3" key="1">
    <citation type="submission" date="2024-02" db="EMBL/GenBank/DDBJ databases">
        <title>Bacteria isolated from the canopy kelp, Nereocystis luetkeana.</title>
        <authorList>
            <person name="Pfister C.A."/>
            <person name="Younker I.T."/>
            <person name="Light S.H."/>
        </authorList>
    </citation>
    <scope>NUCLEOTIDE SEQUENCE [LARGE SCALE GENOMIC DNA]</scope>
    <source>
        <strain evidence="2 3">TI.1.05</strain>
    </source>
</reference>
<dbReference type="Pfam" id="PF04175">
    <property type="entry name" value="DUF406"/>
    <property type="match status" value="1"/>
</dbReference>
<evidence type="ECO:0000256" key="1">
    <source>
        <dbReference type="ARBA" id="ARBA00006201"/>
    </source>
</evidence>